<comment type="caution">
    <text evidence="1">The sequence shown here is derived from an EMBL/GenBank/DDBJ whole genome shotgun (WGS) entry which is preliminary data.</text>
</comment>
<dbReference type="EMBL" id="VLLL01000007">
    <property type="protein sequence ID" value="TWJ10552.1"/>
    <property type="molecule type" value="Genomic_DNA"/>
</dbReference>
<gene>
    <name evidence="1" type="ORF">LX16_3971</name>
</gene>
<keyword evidence="2" id="KW-1185">Reference proteome</keyword>
<accession>A0A562UY62</accession>
<sequence length="304" mass="34136">MKQLLPFTFAQARRAGFAPDRIRGLCRSGTWRRLRRNAYLPAEAVQDGHPLLIRAGAVLPQLIGDPVLSHETAARLWGVAHLRAPTDHIQLVRSRRGQGRRDPADAIIRQAAMWPEHRSSVHGLPLTTVARTVLDIARLRGVRAGVVAMDSALQHGLCTPRDIARTVEHMAGWPFVRRARYVAGISDGRSESPLESLSRLCFLRFGVPRPRIQVDDLVSGVRVDFFWEAAGVVGEADGEEKYLRDPSEFVREKQREQRLVASGFSVVRWGWDECFRTPAALAKRVNEAITARTRYSTARMSPVW</sequence>
<reference evidence="1 2" key="1">
    <citation type="journal article" date="2013" name="Stand. Genomic Sci.">
        <title>Genomic Encyclopedia of Type Strains, Phase I: The one thousand microbial genomes (KMG-I) project.</title>
        <authorList>
            <person name="Kyrpides N.C."/>
            <person name="Woyke T."/>
            <person name="Eisen J.A."/>
            <person name="Garrity G."/>
            <person name="Lilburn T.G."/>
            <person name="Beck B.J."/>
            <person name="Whitman W.B."/>
            <person name="Hugenholtz P."/>
            <person name="Klenk H.P."/>
        </authorList>
    </citation>
    <scope>NUCLEOTIDE SEQUENCE [LARGE SCALE GENOMIC DNA]</scope>
    <source>
        <strain evidence="1 2">DSM 45044</strain>
    </source>
</reference>
<evidence type="ECO:0000313" key="1">
    <source>
        <dbReference type="EMBL" id="TWJ10552.1"/>
    </source>
</evidence>
<dbReference type="RefSeq" id="WP_147141189.1">
    <property type="nucleotide sequence ID" value="NZ_BAABIJ010000003.1"/>
</dbReference>
<dbReference type="Proteomes" id="UP000321617">
    <property type="component" value="Unassembled WGS sequence"/>
</dbReference>
<evidence type="ECO:0000313" key="2">
    <source>
        <dbReference type="Proteomes" id="UP000321617"/>
    </source>
</evidence>
<dbReference type="OrthoDB" id="5517693at2"/>
<organism evidence="1 2">
    <name type="scientific">Stackebrandtia albiflava</name>
    <dbReference type="NCBI Taxonomy" id="406432"/>
    <lineage>
        <taxon>Bacteria</taxon>
        <taxon>Bacillati</taxon>
        <taxon>Actinomycetota</taxon>
        <taxon>Actinomycetes</taxon>
        <taxon>Glycomycetales</taxon>
        <taxon>Glycomycetaceae</taxon>
        <taxon>Stackebrandtia</taxon>
    </lineage>
</organism>
<proteinExistence type="predicted"/>
<protein>
    <submittedName>
        <fullName evidence="1">Transcriptional regulator, AbiEi antitoxin, Type IV TA system</fullName>
    </submittedName>
</protein>
<name>A0A562UY62_9ACTN</name>
<dbReference type="AlphaFoldDB" id="A0A562UY62"/>